<accession>A0A5F9DKJ3</accession>
<reference evidence="2" key="3">
    <citation type="submission" date="2025-09" db="UniProtKB">
        <authorList>
            <consortium name="Ensembl"/>
        </authorList>
    </citation>
    <scope>IDENTIFICATION</scope>
    <source>
        <strain evidence="2">Thorbecke</strain>
    </source>
</reference>
<dbReference type="Proteomes" id="UP000001811">
    <property type="component" value="Chromosome 6"/>
</dbReference>
<dbReference type="GeneTree" id="ENSGT00910000147704"/>
<keyword evidence="3" id="KW-1185">Reference proteome</keyword>
<name>A0A5F9DKJ3_RABIT</name>
<dbReference type="InParanoid" id="A0A5F9DKJ3"/>
<evidence type="ECO:0000256" key="1">
    <source>
        <dbReference type="SAM" id="MobiDB-lite"/>
    </source>
</evidence>
<dbReference type="EMBL" id="AAGW02056984">
    <property type="status" value="NOT_ANNOTATED_CDS"/>
    <property type="molecule type" value="Genomic_DNA"/>
</dbReference>
<sequence>VVKGLLLEVERIQSRRHLEEAALRHADRAGPHAPGALVDAQLADVVGPGQGVSRGQHHSVAAGGRRHQRGVCQGGLRRRRQGLQHGGIHPPQVLKEALHHVVPTAVVVLQGHFGDLQHRGEPVSGTGKHPGLSAQRSGSRMPYPTAHRDSQPITPRTSEGGKGQERTGRMWVQVAHELATEPEPSPLVSAFLLTLPALFTFSRKSKHFPGTSRGDHSI</sequence>
<dbReference type="AlphaFoldDB" id="A0A5F9DKJ3"/>
<evidence type="ECO:0000313" key="3">
    <source>
        <dbReference type="Proteomes" id="UP000001811"/>
    </source>
</evidence>
<feature type="region of interest" description="Disordered" evidence="1">
    <location>
        <begin position="50"/>
        <end position="72"/>
    </location>
</feature>
<dbReference type="Ensembl" id="ENSOCUT00000050687.1">
    <property type="protein sequence ID" value="ENSOCUP00000046118.1"/>
    <property type="gene ID" value="ENSOCUG00000035801.1"/>
</dbReference>
<proteinExistence type="predicted"/>
<feature type="region of interest" description="Disordered" evidence="1">
    <location>
        <begin position="119"/>
        <end position="166"/>
    </location>
</feature>
<reference evidence="2" key="2">
    <citation type="submission" date="2025-08" db="UniProtKB">
        <authorList>
            <consortium name="Ensembl"/>
        </authorList>
    </citation>
    <scope>IDENTIFICATION</scope>
    <source>
        <strain evidence="2">Thorbecke</strain>
    </source>
</reference>
<protein>
    <submittedName>
        <fullName evidence="2">Uncharacterized protein</fullName>
    </submittedName>
</protein>
<evidence type="ECO:0000313" key="2">
    <source>
        <dbReference type="Ensembl" id="ENSOCUP00000046118.1"/>
    </source>
</evidence>
<organism evidence="2 3">
    <name type="scientific">Oryctolagus cuniculus</name>
    <name type="common">Rabbit</name>
    <dbReference type="NCBI Taxonomy" id="9986"/>
    <lineage>
        <taxon>Eukaryota</taxon>
        <taxon>Metazoa</taxon>
        <taxon>Chordata</taxon>
        <taxon>Craniata</taxon>
        <taxon>Vertebrata</taxon>
        <taxon>Euteleostomi</taxon>
        <taxon>Mammalia</taxon>
        <taxon>Eutheria</taxon>
        <taxon>Euarchontoglires</taxon>
        <taxon>Glires</taxon>
        <taxon>Lagomorpha</taxon>
        <taxon>Leporidae</taxon>
        <taxon>Oryctolagus</taxon>
    </lineage>
</organism>
<dbReference type="Bgee" id="ENSOCUG00000035801">
    <property type="expression patterns" value="Expressed in blood and 5 other cell types or tissues"/>
</dbReference>
<reference evidence="2 3" key="1">
    <citation type="journal article" date="2011" name="Nature">
        <title>A high-resolution map of human evolutionary constraint using 29 mammals.</title>
        <authorList>
            <person name="Lindblad-Toh K."/>
            <person name="Garber M."/>
            <person name="Zuk O."/>
            <person name="Lin M.F."/>
            <person name="Parker B.J."/>
            <person name="Washietl S."/>
            <person name="Kheradpour P."/>
            <person name="Ernst J."/>
            <person name="Jordan G."/>
            <person name="Mauceli E."/>
            <person name="Ward L.D."/>
            <person name="Lowe C.B."/>
            <person name="Holloway A.K."/>
            <person name="Clamp M."/>
            <person name="Gnerre S."/>
            <person name="Alfoldi J."/>
            <person name="Beal K."/>
            <person name="Chang J."/>
            <person name="Clawson H."/>
            <person name="Cuff J."/>
            <person name="Di Palma F."/>
            <person name="Fitzgerald S."/>
            <person name="Flicek P."/>
            <person name="Guttman M."/>
            <person name="Hubisz M.J."/>
            <person name="Jaffe D.B."/>
            <person name="Jungreis I."/>
            <person name="Kent W.J."/>
            <person name="Kostka D."/>
            <person name="Lara M."/>
            <person name="Martins A.L."/>
            <person name="Massingham T."/>
            <person name="Moltke I."/>
            <person name="Raney B.J."/>
            <person name="Rasmussen M.D."/>
            <person name="Robinson J."/>
            <person name="Stark A."/>
            <person name="Vilella A.J."/>
            <person name="Wen J."/>
            <person name="Xie X."/>
            <person name="Zody M.C."/>
            <person name="Baldwin J."/>
            <person name="Bloom T."/>
            <person name="Chin C.W."/>
            <person name="Heiman D."/>
            <person name="Nicol R."/>
            <person name="Nusbaum C."/>
            <person name="Young S."/>
            <person name="Wilkinson J."/>
            <person name="Worley K.C."/>
            <person name="Kovar C.L."/>
            <person name="Muzny D.M."/>
            <person name="Gibbs R.A."/>
            <person name="Cree A."/>
            <person name="Dihn H.H."/>
            <person name="Fowler G."/>
            <person name="Jhangiani S."/>
            <person name="Joshi V."/>
            <person name="Lee S."/>
            <person name="Lewis L.R."/>
            <person name="Nazareth L.V."/>
            <person name="Okwuonu G."/>
            <person name="Santibanez J."/>
            <person name="Warren W.C."/>
            <person name="Mardis E.R."/>
            <person name="Weinstock G.M."/>
            <person name="Wilson R.K."/>
            <person name="Delehaunty K."/>
            <person name="Dooling D."/>
            <person name="Fronik C."/>
            <person name="Fulton L."/>
            <person name="Fulton B."/>
            <person name="Graves T."/>
            <person name="Minx P."/>
            <person name="Sodergren E."/>
            <person name="Birney E."/>
            <person name="Margulies E.H."/>
            <person name="Herrero J."/>
            <person name="Green E.D."/>
            <person name="Haussler D."/>
            <person name="Siepel A."/>
            <person name="Goldman N."/>
            <person name="Pollard K.S."/>
            <person name="Pedersen J.S."/>
            <person name="Lander E.S."/>
            <person name="Kellis M."/>
        </authorList>
    </citation>
    <scope>NUCLEOTIDE SEQUENCE [LARGE SCALE GENOMIC DNA]</scope>
    <source>
        <strain evidence="2 3">Thorbecke inbred</strain>
    </source>
</reference>